<dbReference type="EMBL" id="VIGI01000003">
    <property type="protein sequence ID" value="KAB8302427.1"/>
    <property type="molecule type" value="Genomic_DNA"/>
</dbReference>
<keyword evidence="3" id="KW-1185">Reference proteome</keyword>
<dbReference type="OrthoDB" id="3557054at2759"/>
<reference evidence="2 3" key="1">
    <citation type="submission" date="2019-06" db="EMBL/GenBank/DDBJ databases">
        <title>Genome Sequence of the Brown Rot Fungal Pathogen Monilinia laxa.</title>
        <authorList>
            <person name="De Miccolis Angelini R.M."/>
            <person name="Landi L."/>
            <person name="Abate D."/>
            <person name="Pollastro S."/>
            <person name="Romanazzi G."/>
            <person name="Faretra F."/>
        </authorList>
    </citation>
    <scope>NUCLEOTIDE SEQUENCE [LARGE SCALE GENOMIC DNA]</scope>
    <source>
        <strain evidence="2 3">Mlax316</strain>
    </source>
</reference>
<keyword evidence="1" id="KW-0732">Signal</keyword>
<feature type="signal peptide" evidence="1">
    <location>
        <begin position="1"/>
        <end position="18"/>
    </location>
</feature>
<name>A0A5N6KFG4_MONLA</name>
<gene>
    <name evidence="2" type="ORF">EYC80_005841</name>
</gene>
<proteinExistence type="predicted"/>
<evidence type="ECO:0000256" key="1">
    <source>
        <dbReference type="SAM" id="SignalP"/>
    </source>
</evidence>
<dbReference type="Proteomes" id="UP000326757">
    <property type="component" value="Unassembled WGS sequence"/>
</dbReference>
<accession>A0A5N6KFG4</accession>
<evidence type="ECO:0000313" key="3">
    <source>
        <dbReference type="Proteomes" id="UP000326757"/>
    </source>
</evidence>
<comment type="caution">
    <text evidence="2">The sequence shown here is derived from an EMBL/GenBank/DDBJ whole genome shotgun (WGS) entry which is preliminary data.</text>
</comment>
<feature type="chain" id="PRO_5024810589" evidence="1">
    <location>
        <begin position="19"/>
        <end position="82"/>
    </location>
</feature>
<sequence>MHFQHFILTAILLPLAVAAPITTSVNNEVNKSTRTVDKSDIQGTAPSSFLRARQVLWDVLGPFDLEPVIDGLNAAIVGAGLK</sequence>
<evidence type="ECO:0000313" key="2">
    <source>
        <dbReference type="EMBL" id="KAB8302427.1"/>
    </source>
</evidence>
<dbReference type="AlphaFoldDB" id="A0A5N6KFG4"/>
<protein>
    <submittedName>
        <fullName evidence="2">Uncharacterized protein</fullName>
    </submittedName>
</protein>
<organism evidence="2 3">
    <name type="scientific">Monilinia laxa</name>
    <name type="common">Brown rot fungus</name>
    <name type="synonym">Sclerotinia laxa</name>
    <dbReference type="NCBI Taxonomy" id="61186"/>
    <lineage>
        <taxon>Eukaryota</taxon>
        <taxon>Fungi</taxon>
        <taxon>Dikarya</taxon>
        <taxon>Ascomycota</taxon>
        <taxon>Pezizomycotina</taxon>
        <taxon>Leotiomycetes</taxon>
        <taxon>Helotiales</taxon>
        <taxon>Sclerotiniaceae</taxon>
        <taxon>Monilinia</taxon>
    </lineage>
</organism>